<feature type="transmembrane region" description="Helical" evidence="6">
    <location>
        <begin position="61"/>
        <end position="87"/>
    </location>
</feature>
<dbReference type="InterPro" id="IPR010432">
    <property type="entry name" value="RDD"/>
</dbReference>
<dbReference type="PANTHER" id="PTHR36115">
    <property type="entry name" value="PROLINE-RICH ANTIGEN HOMOLOG-RELATED"/>
    <property type="match status" value="1"/>
</dbReference>
<organism evidence="8 9">
    <name type="scientific">Companilactobacillus huachuanensis</name>
    <dbReference type="NCBI Taxonomy" id="2559914"/>
    <lineage>
        <taxon>Bacteria</taxon>
        <taxon>Bacillati</taxon>
        <taxon>Bacillota</taxon>
        <taxon>Bacilli</taxon>
        <taxon>Lactobacillales</taxon>
        <taxon>Lactobacillaceae</taxon>
        <taxon>Companilactobacillus</taxon>
    </lineage>
</organism>
<evidence type="ECO:0000313" key="8">
    <source>
        <dbReference type="EMBL" id="MFC6177449.1"/>
    </source>
</evidence>
<accession>A0ABW1RMW4</accession>
<evidence type="ECO:0000313" key="9">
    <source>
        <dbReference type="Proteomes" id="UP001596288"/>
    </source>
</evidence>
<gene>
    <name evidence="8" type="ORF">ACFQAV_11405</name>
</gene>
<evidence type="ECO:0000256" key="5">
    <source>
        <dbReference type="ARBA" id="ARBA00023136"/>
    </source>
</evidence>
<dbReference type="InterPro" id="IPR051791">
    <property type="entry name" value="Pra-immunoreactive"/>
</dbReference>
<evidence type="ECO:0000256" key="1">
    <source>
        <dbReference type="ARBA" id="ARBA00004651"/>
    </source>
</evidence>
<proteinExistence type="predicted"/>
<evidence type="ECO:0000256" key="4">
    <source>
        <dbReference type="ARBA" id="ARBA00022989"/>
    </source>
</evidence>
<sequence>MKAKNKKVSETGSSRLVSFILDWLFGGIVAGIPSVIAYLILTGKSKPLTSMYQFGAAGFDGGTTILISLICIIFGFFYYVIIPWKIFPGQTIGKKMMHLKIVYRDGKNPSFNTYFMRQFIFMILVEGAATPVSTYVKVIITTSTRFYIDTYLGLVWDVITLISVFLLFWGKGRLSLHDYATKTLVIKVPKVER</sequence>
<dbReference type="RefSeq" id="WP_137612485.1">
    <property type="nucleotide sequence ID" value="NZ_BJDF01000032.1"/>
</dbReference>
<keyword evidence="4 6" id="KW-1133">Transmembrane helix</keyword>
<reference evidence="9" key="1">
    <citation type="journal article" date="2019" name="Int. J. Syst. Evol. Microbiol.">
        <title>The Global Catalogue of Microorganisms (GCM) 10K type strain sequencing project: providing services to taxonomists for standard genome sequencing and annotation.</title>
        <authorList>
            <consortium name="The Broad Institute Genomics Platform"/>
            <consortium name="The Broad Institute Genome Sequencing Center for Infectious Disease"/>
            <person name="Wu L."/>
            <person name="Ma J."/>
        </authorList>
    </citation>
    <scope>NUCLEOTIDE SEQUENCE [LARGE SCALE GENOMIC DNA]</scope>
    <source>
        <strain evidence="9">CCM 8927</strain>
    </source>
</reference>
<feature type="transmembrane region" description="Helical" evidence="6">
    <location>
        <begin position="119"/>
        <end position="140"/>
    </location>
</feature>
<feature type="transmembrane region" description="Helical" evidence="6">
    <location>
        <begin position="20"/>
        <end position="41"/>
    </location>
</feature>
<evidence type="ECO:0000259" key="7">
    <source>
        <dbReference type="Pfam" id="PF06271"/>
    </source>
</evidence>
<keyword evidence="5 6" id="KW-0472">Membrane</keyword>
<keyword evidence="9" id="KW-1185">Reference proteome</keyword>
<dbReference type="PANTHER" id="PTHR36115:SF4">
    <property type="entry name" value="MEMBRANE PROTEIN"/>
    <property type="match status" value="1"/>
</dbReference>
<feature type="domain" description="RDD" evidence="7">
    <location>
        <begin position="14"/>
        <end position="181"/>
    </location>
</feature>
<dbReference type="Pfam" id="PF06271">
    <property type="entry name" value="RDD"/>
    <property type="match status" value="1"/>
</dbReference>
<evidence type="ECO:0000256" key="2">
    <source>
        <dbReference type="ARBA" id="ARBA00022475"/>
    </source>
</evidence>
<dbReference type="EMBL" id="JBHSSF010000032">
    <property type="protein sequence ID" value="MFC6177449.1"/>
    <property type="molecule type" value="Genomic_DNA"/>
</dbReference>
<feature type="transmembrane region" description="Helical" evidence="6">
    <location>
        <begin position="146"/>
        <end position="169"/>
    </location>
</feature>
<keyword evidence="2" id="KW-1003">Cell membrane</keyword>
<name>A0ABW1RMW4_9LACO</name>
<comment type="caution">
    <text evidence="8">The sequence shown here is derived from an EMBL/GenBank/DDBJ whole genome shotgun (WGS) entry which is preliminary data.</text>
</comment>
<protein>
    <submittedName>
        <fullName evidence="8">RDD family protein</fullName>
    </submittedName>
</protein>
<comment type="subcellular location">
    <subcellularLocation>
        <location evidence="1">Cell membrane</location>
        <topology evidence="1">Multi-pass membrane protein</topology>
    </subcellularLocation>
</comment>
<keyword evidence="3 6" id="KW-0812">Transmembrane</keyword>
<evidence type="ECO:0000256" key="3">
    <source>
        <dbReference type="ARBA" id="ARBA00022692"/>
    </source>
</evidence>
<dbReference type="Proteomes" id="UP001596288">
    <property type="component" value="Unassembled WGS sequence"/>
</dbReference>
<evidence type="ECO:0000256" key="6">
    <source>
        <dbReference type="SAM" id="Phobius"/>
    </source>
</evidence>